<feature type="binding site" evidence="22 24">
    <location>
        <position position="290"/>
    </location>
    <ligand>
        <name>Zn(2+)</name>
        <dbReference type="ChEBI" id="CHEBI:29105"/>
    </ligand>
</feature>
<dbReference type="SUPFAM" id="SSF56507">
    <property type="entry name" value="Methionine synthase activation domain-like"/>
    <property type="match status" value="1"/>
</dbReference>
<dbReference type="SUPFAM" id="SSF47644">
    <property type="entry name" value="Methionine synthase domain"/>
    <property type="match status" value="1"/>
</dbReference>
<evidence type="ECO:0000313" key="30">
    <source>
        <dbReference type="EMBL" id="SHF13372.1"/>
    </source>
</evidence>
<feature type="binding site" evidence="23">
    <location>
        <position position="1091"/>
    </location>
    <ligand>
        <name>S-adenosyl-L-methionine</name>
        <dbReference type="ChEBI" id="CHEBI:59789"/>
    </ligand>
</feature>
<feature type="binding site" evidence="22 24">
    <location>
        <position position="227"/>
    </location>
    <ligand>
        <name>Zn(2+)</name>
        <dbReference type="ChEBI" id="CHEBI:29105"/>
    </ligand>
</feature>
<dbReference type="InterPro" id="IPR000489">
    <property type="entry name" value="Pterin-binding_dom"/>
</dbReference>
<evidence type="ECO:0000256" key="12">
    <source>
        <dbReference type="ARBA" id="ARBA00022691"/>
    </source>
</evidence>
<dbReference type="PROSITE" id="PS50970">
    <property type="entry name" value="HCY"/>
    <property type="match status" value="1"/>
</dbReference>
<dbReference type="Gene3D" id="1.10.1240.10">
    <property type="entry name" value="Methionine synthase domain"/>
    <property type="match status" value="1"/>
</dbReference>
<evidence type="ECO:0000256" key="4">
    <source>
        <dbReference type="ARBA" id="ARBA00005178"/>
    </source>
</evidence>
<dbReference type="Gene3D" id="3.20.20.330">
    <property type="entry name" value="Homocysteine-binding-like domain"/>
    <property type="match status" value="1"/>
</dbReference>
<dbReference type="GO" id="GO:0046653">
    <property type="term" value="P:tetrahydrofolate metabolic process"/>
    <property type="evidence" value="ECO:0007669"/>
    <property type="project" value="TreeGrafter"/>
</dbReference>
<dbReference type="InterPro" id="IPR037010">
    <property type="entry name" value="VitB12-dep_Met_synth_activ_sf"/>
</dbReference>
<dbReference type="SUPFAM" id="SSF52242">
    <property type="entry name" value="Cobalamin (vitamin B12)-binding domain"/>
    <property type="match status" value="1"/>
</dbReference>
<evidence type="ECO:0000256" key="17">
    <source>
        <dbReference type="ARBA" id="ARBA00023285"/>
    </source>
</evidence>
<dbReference type="PANTHER" id="PTHR45833">
    <property type="entry name" value="METHIONINE SYNTHASE"/>
    <property type="match status" value="1"/>
</dbReference>
<protein>
    <recommendedName>
        <fullName evidence="7 20">Methionine synthase</fullName>
        <ecNumber evidence="6 20">2.1.1.13</ecNumber>
    </recommendedName>
    <alternativeName>
        <fullName evidence="19 21">5-methyltetrahydrofolate--homocysteine methyltransferase</fullName>
    </alternativeName>
</protein>
<comment type="similarity">
    <text evidence="5">Belongs to the vitamin-B12 dependent methionine synthase family.</text>
</comment>
<dbReference type="InterPro" id="IPR003759">
    <property type="entry name" value="Cbl-bd_cap"/>
</dbReference>
<evidence type="ECO:0000256" key="5">
    <source>
        <dbReference type="ARBA" id="ARBA00010398"/>
    </source>
</evidence>
<dbReference type="SUPFAM" id="SSF82282">
    <property type="entry name" value="Homocysteine S-methyltransferase"/>
    <property type="match status" value="1"/>
</dbReference>
<dbReference type="GO" id="GO:0050667">
    <property type="term" value="P:homocysteine metabolic process"/>
    <property type="evidence" value="ECO:0007669"/>
    <property type="project" value="TreeGrafter"/>
</dbReference>
<evidence type="ECO:0000256" key="1">
    <source>
        <dbReference type="ARBA" id="ARBA00001700"/>
    </source>
</evidence>
<dbReference type="GO" id="GO:0031419">
    <property type="term" value="F:cobalamin binding"/>
    <property type="evidence" value="ECO:0007669"/>
    <property type="project" value="UniProtKB-UniRule"/>
</dbReference>
<dbReference type="CDD" id="cd02069">
    <property type="entry name" value="methionine_synthase_B12_BD"/>
    <property type="match status" value="1"/>
</dbReference>
<feature type="binding site" evidence="23">
    <location>
        <position position="771"/>
    </location>
    <ligand>
        <name>methylcob(III)alamin</name>
        <dbReference type="ChEBI" id="CHEBI:28115"/>
    </ligand>
</feature>
<keyword evidence="9 21" id="KW-0028">Amino-acid biosynthesis</keyword>
<dbReference type="Pfam" id="PF02607">
    <property type="entry name" value="B12-binding_2"/>
    <property type="match status" value="1"/>
</dbReference>
<dbReference type="Pfam" id="PF00809">
    <property type="entry name" value="Pterin_bind"/>
    <property type="match status" value="1"/>
</dbReference>
<dbReference type="InterPro" id="IPR036724">
    <property type="entry name" value="Cobalamin-bd_sf"/>
</dbReference>
<evidence type="ECO:0000256" key="23">
    <source>
        <dbReference type="PIRSR" id="PIRSR000381-2"/>
    </source>
</evidence>
<dbReference type="InterPro" id="IPR033706">
    <property type="entry name" value="Met_synthase_B12-bd"/>
</dbReference>
<dbReference type="STRING" id="112248.SAMN05444392_10855"/>
<dbReference type="Gene3D" id="3.10.196.10">
    <property type="entry name" value="Vitamin B12-dependent methionine synthase, activation domain"/>
    <property type="match status" value="1"/>
</dbReference>
<dbReference type="InterPro" id="IPR011005">
    <property type="entry name" value="Dihydropteroate_synth-like_sf"/>
</dbReference>
<evidence type="ECO:0000256" key="11">
    <source>
        <dbReference type="ARBA" id="ARBA00022679"/>
    </source>
</evidence>
<dbReference type="Pfam" id="PF02574">
    <property type="entry name" value="S-methyl_trans"/>
    <property type="match status" value="1"/>
</dbReference>
<evidence type="ECO:0000256" key="19">
    <source>
        <dbReference type="ARBA" id="ARBA00031040"/>
    </source>
</evidence>
<keyword evidence="17 21" id="KW-0170">Cobalt</keyword>
<keyword evidence="10 21" id="KW-0846">Cobalamin</keyword>
<evidence type="ECO:0000256" key="3">
    <source>
        <dbReference type="ARBA" id="ARBA00001956"/>
    </source>
</evidence>
<dbReference type="PIRSF" id="PIRSF000381">
    <property type="entry name" value="MetH"/>
    <property type="match status" value="1"/>
</dbReference>
<dbReference type="Proteomes" id="UP000184476">
    <property type="component" value="Unassembled WGS sequence"/>
</dbReference>
<dbReference type="GO" id="GO:0008270">
    <property type="term" value="F:zinc ion binding"/>
    <property type="evidence" value="ECO:0007669"/>
    <property type="project" value="UniProtKB-UniRule"/>
</dbReference>
<comment type="catalytic activity">
    <reaction evidence="1 21">
        <text>(6S)-5-methyl-5,6,7,8-tetrahydrofolate + L-homocysteine = (6S)-5,6,7,8-tetrahydrofolate + L-methionine</text>
        <dbReference type="Rhea" id="RHEA:11172"/>
        <dbReference type="ChEBI" id="CHEBI:18608"/>
        <dbReference type="ChEBI" id="CHEBI:57453"/>
        <dbReference type="ChEBI" id="CHEBI:57844"/>
        <dbReference type="ChEBI" id="CHEBI:58199"/>
        <dbReference type="EC" id="2.1.1.13"/>
    </reaction>
</comment>
<comment type="cofactor">
    <cofactor evidence="3 21 22">
        <name>methylcob(III)alamin</name>
        <dbReference type="ChEBI" id="CHEBI:28115"/>
    </cofactor>
</comment>
<evidence type="ECO:0000256" key="7">
    <source>
        <dbReference type="ARBA" id="ARBA00013998"/>
    </source>
</evidence>
<dbReference type="PROSITE" id="PS51337">
    <property type="entry name" value="B12_BINDING_NTER"/>
    <property type="match status" value="1"/>
</dbReference>
<dbReference type="InterPro" id="IPR006158">
    <property type="entry name" value="Cobalamin-bd"/>
</dbReference>
<evidence type="ECO:0000256" key="16">
    <source>
        <dbReference type="ARBA" id="ARBA00023167"/>
    </source>
</evidence>
<dbReference type="PROSITE" id="PS51332">
    <property type="entry name" value="B12_BINDING"/>
    <property type="match status" value="1"/>
</dbReference>
<organism evidence="30 31">
    <name type="scientific">Seinonella peptonophila</name>
    <dbReference type="NCBI Taxonomy" id="112248"/>
    <lineage>
        <taxon>Bacteria</taxon>
        <taxon>Bacillati</taxon>
        <taxon>Bacillota</taxon>
        <taxon>Bacilli</taxon>
        <taxon>Bacillales</taxon>
        <taxon>Thermoactinomycetaceae</taxon>
        <taxon>Seinonella</taxon>
    </lineage>
</organism>
<evidence type="ECO:0000259" key="28">
    <source>
        <dbReference type="PROSITE" id="PS51332"/>
    </source>
</evidence>
<evidence type="ECO:0000259" key="25">
    <source>
        <dbReference type="PROSITE" id="PS50970"/>
    </source>
</evidence>
<dbReference type="Gene3D" id="3.40.50.280">
    <property type="entry name" value="Cobalamin-binding domain"/>
    <property type="match status" value="1"/>
</dbReference>
<comment type="domain">
    <text evidence="21">Modular enzyme with four functionally distinct domains. The isolated Hcy-binding domain catalyzes methyl transfer from free methylcobalamin to homocysteine. The Hcy-binding domain in association with the pterin-binding domain catalyzes the methylation of cob(I)alamin by methyltetrahydrofolate and the methylation of homocysteine. The B12-binding domain binds the cofactor. The AdoMet activation domain binds S-adenosyl-L-methionine. Under aerobic conditions cob(I)alamin can be converted to inactive cob(II)alamin. Reductive methylation by S-adenosyl-L-methionine and flavodoxin regenerates methylcobalamin.</text>
</comment>
<dbReference type="PROSITE" id="PS50972">
    <property type="entry name" value="PTERIN_BINDING"/>
    <property type="match status" value="1"/>
</dbReference>
<feature type="binding site" evidence="23">
    <location>
        <begin position="723"/>
        <end position="727"/>
    </location>
    <ligand>
        <name>methylcob(III)alamin</name>
        <dbReference type="ChEBI" id="CHEBI:28115"/>
    </ligand>
</feature>
<evidence type="ECO:0000256" key="10">
    <source>
        <dbReference type="ARBA" id="ARBA00022628"/>
    </source>
</evidence>
<feature type="domain" description="B12-binding" evidence="28">
    <location>
        <begin position="713"/>
        <end position="848"/>
    </location>
</feature>
<dbReference type="Gene3D" id="3.20.20.20">
    <property type="entry name" value="Dihydropteroate synthase-like"/>
    <property type="match status" value="1"/>
</dbReference>
<dbReference type="GO" id="GO:0008705">
    <property type="term" value="F:methionine synthase activity"/>
    <property type="evidence" value="ECO:0007669"/>
    <property type="project" value="UniProtKB-UniRule"/>
</dbReference>
<dbReference type="Pfam" id="PF02965">
    <property type="entry name" value="Met_synt_B12"/>
    <property type="match status" value="1"/>
</dbReference>
<comment type="function">
    <text evidence="18 21">Catalyzes the transfer of a methyl group from methyl-cobalamin to homocysteine, yielding enzyme-bound cob(I)alamin and methionine. Subsequently, remethylates the cofactor using methyltetrahydrofolate.</text>
</comment>
<dbReference type="GO" id="GO:0005829">
    <property type="term" value="C:cytosol"/>
    <property type="evidence" value="ECO:0007669"/>
    <property type="project" value="TreeGrafter"/>
</dbReference>
<evidence type="ECO:0000256" key="13">
    <source>
        <dbReference type="ARBA" id="ARBA00022723"/>
    </source>
</evidence>
<dbReference type="PROSITE" id="PS50974">
    <property type="entry name" value="ADOMET_ACTIVATION"/>
    <property type="match status" value="1"/>
</dbReference>
<evidence type="ECO:0000256" key="8">
    <source>
        <dbReference type="ARBA" id="ARBA00022603"/>
    </source>
</evidence>
<evidence type="ECO:0000256" key="14">
    <source>
        <dbReference type="ARBA" id="ARBA00022737"/>
    </source>
</evidence>
<dbReference type="InterPro" id="IPR036589">
    <property type="entry name" value="HCY_dom_sf"/>
</dbReference>
<dbReference type="Pfam" id="PF02310">
    <property type="entry name" value="B12-binding"/>
    <property type="match status" value="1"/>
</dbReference>
<name>A0A1M4Z6G4_9BACL</name>
<keyword evidence="14" id="KW-0677">Repeat</keyword>
<dbReference type="EMBL" id="FQVL01000008">
    <property type="protein sequence ID" value="SHF13372.1"/>
    <property type="molecule type" value="Genomic_DNA"/>
</dbReference>
<keyword evidence="11 21" id="KW-0808">Transferase</keyword>
<dbReference type="InterPro" id="IPR011822">
    <property type="entry name" value="MetH"/>
</dbReference>
<dbReference type="EC" id="2.1.1.13" evidence="6 20"/>
<gene>
    <name evidence="30" type="ORF">SAMN05444392_10855</name>
</gene>
<feature type="domain" description="AdoMet activation" evidence="27">
    <location>
        <begin position="858"/>
        <end position="1149"/>
    </location>
</feature>
<feature type="binding site" description="axial binding residue" evidence="22">
    <location>
        <position position="726"/>
    </location>
    <ligand>
        <name>methylcob(III)alamin</name>
        <dbReference type="ChEBI" id="CHEBI:28115"/>
    </ligand>
    <ligandPart>
        <name>Co</name>
        <dbReference type="ChEBI" id="CHEBI:27638"/>
    </ligandPart>
</feature>
<dbReference type="InterPro" id="IPR003726">
    <property type="entry name" value="HCY_dom"/>
</dbReference>
<evidence type="ECO:0000256" key="24">
    <source>
        <dbReference type="PROSITE-ProRule" id="PRU00333"/>
    </source>
</evidence>
<feature type="domain" description="Pterin-binding" evidence="26">
    <location>
        <begin position="335"/>
        <end position="591"/>
    </location>
</feature>
<accession>A0A1M4Z6G4</accession>
<keyword evidence="15 21" id="KW-0862">Zinc</keyword>
<evidence type="ECO:0000256" key="6">
    <source>
        <dbReference type="ARBA" id="ARBA00012032"/>
    </source>
</evidence>
<evidence type="ECO:0000256" key="20">
    <source>
        <dbReference type="NCBIfam" id="TIGR02082"/>
    </source>
</evidence>
<keyword evidence="31" id="KW-1185">Reference proteome</keyword>
<feature type="binding site" evidence="23">
    <location>
        <position position="827"/>
    </location>
    <ligand>
        <name>methylcob(III)alamin</name>
        <dbReference type="ChEBI" id="CHEBI:28115"/>
    </ligand>
</feature>
<dbReference type="UniPathway" id="UPA00051">
    <property type="reaction ID" value="UER00081"/>
</dbReference>
<dbReference type="NCBIfam" id="TIGR02082">
    <property type="entry name" value="metH"/>
    <property type="match status" value="1"/>
</dbReference>
<evidence type="ECO:0000259" key="29">
    <source>
        <dbReference type="PROSITE" id="PS51337"/>
    </source>
</evidence>
<dbReference type="AlphaFoldDB" id="A0A1M4Z6G4"/>
<dbReference type="GO" id="GO:0032259">
    <property type="term" value="P:methylation"/>
    <property type="evidence" value="ECO:0007669"/>
    <property type="project" value="UniProtKB-KW"/>
</dbReference>
<proteinExistence type="inferred from homology"/>
<dbReference type="SUPFAM" id="SSF51717">
    <property type="entry name" value="Dihydropteroate synthetase-like"/>
    <property type="match status" value="1"/>
</dbReference>
<feature type="domain" description="B12-binding N-terminal" evidence="29">
    <location>
        <begin position="620"/>
        <end position="713"/>
    </location>
</feature>
<keyword evidence="8 21" id="KW-0489">Methyltransferase</keyword>
<evidence type="ECO:0000256" key="22">
    <source>
        <dbReference type="PIRSR" id="PIRSR000381-1"/>
    </source>
</evidence>
<evidence type="ECO:0000256" key="15">
    <source>
        <dbReference type="ARBA" id="ARBA00022833"/>
    </source>
</evidence>
<dbReference type="InterPro" id="IPR036594">
    <property type="entry name" value="Meth_synthase_dom"/>
</dbReference>
<evidence type="ECO:0000256" key="21">
    <source>
        <dbReference type="PIRNR" id="PIRNR000381"/>
    </source>
</evidence>
<dbReference type="PANTHER" id="PTHR45833:SF1">
    <property type="entry name" value="METHIONINE SYNTHASE"/>
    <property type="match status" value="1"/>
</dbReference>
<feature type="binding site" evidence="22 24">
    <location>
        <position position="291"/>
    </location>
    <ligand>
        <name>Zn(2+)</name>
        <dbReference type="ChEBI" id="CHEBI:29105"/>
    </ligand>
</feature>
<dbReference type="FunFam" id="3.20.20.20:FF:000017">
    <property type="entry name" value="Methionine synthase"/>
    <property type="match status" value="1"/>
</dbReference>
<keyword evidence="13 21" id="KW-0479">Metal-binding</keyword>
<reference evidence="30 31" key="1">
    <citation type="submission" date="2016-11" db="EMBL/GenBank/DDBJ databases">
        <authorList>
            <person name="Jaros S."/>
            <person name="Januszkiewicz K."/>
            <person name="Wedrychowicz H."/>
        </authorList>
    </citation>
    <scope>NUCLEOTIDE SEQUENCE [LARGE SCALE GENOMIC DNA]</scope>
    <source>
        <strain evidence="30 31">DSM 44666</strain>
    </source>
</reference>
<evidence type="ECO:0000259" key="26">
    <source>
        <dbReference type="PROSITE" id="PS50972"/>
    </source>
</evidence>
<dbReference type="SMART" id="SM01018">
    <property type="entry name" value="B12-binding_2"/>
    <property type="match status" value="1"/>
</dbReference>
<feature type="binding site" evidence="23">
    <location>
        <begin position="1145"/>
        <end position="1146"/>
    </location>
    <ligand>
        <name>S-adenosyl-L-methionine</name>
        <dbReference type="ChEBI" id="CHEBI:59789"/>
    </ligand>
</feature>
<evidence type="ECO:0000256" key="9">
    <source>
        <dbReference type="ARBA" id="ARBA00022605"/>
    </source>
</evidence>
<evidence type="ECO:0000256" key="18">
    <source>
        <dbReference type="ARBA" id="ARBA00025552"/>
    </source>
</evidence>
<comment type="pathway">
    <text evidence="4 21">Amino-acid biosynthesis; L-methionine biosynthesis via de novo pathway; L-methionine from L-homocysteine (MetH route): step 1/1.</text>
</comment>
<keyword evidence="12 21" id="KW-0949">S-adenosyl-L-methionine</keyword>
<dbReference type="InterPro" id="IPR050554">
    <property type="entry name" value="Met_Synthase/Corrinoid"/>
</dbReference>
<sequence>MNRKSIQERLNEKILIIDGAMGTMLQQANLTAEDFGGEEYEGCNEMLNLTRPDLIQKIHEAYYDAGADIIETNTFGATSVVLAEYQLQDRTEEINLAAARVACAARDLYDHPDTPRYVAGSLGPTTKTLSVTGGITFEELIQAYYEQVRALVTGGVDLLLLETSQDTLNVKAASLGMKQAFTELGKEIPVMISGTIEPMGTMLAGQNIEAFYLSIEHLRPLSVGLNCATGPEFMKDHIRSLALLSQSAVSCYPNAGLPDEDGNYLETPQALAKKLGDFAAAGWLNMAGGCCGTTPDHIRAIAETMKQYQPRKQLIDHFPAVSGIEPLFLEPDNRPILVGERTNVIGSRKFKELIASGLYEEASEVARRQVKGGAQVIDICLADPDREELIDMESFLQFVTKKIKVPLMIDSTDPQVIERALTYSQGKAIINSINLEDGEERFAEVLPMVHRFGAAVVVGTIDEAGMAVSRERKLEVAKRSYQLLTEKYRIPAEDIIFDPLVFPCGTGDEQYIGSALETVEGIRLIKEHLPACSTILGVSNISFGLPLAGREVLNAVYLYQCTKAGLDYAIVNTERLERYASIPEEERELANRLLFETHGENYESVLAEFTAFYREKRVEQKTPIKQLSLEDRLAQYVVEGSKDGLIEDLDEALTRYEPLEIINGPLMTGMDEVGRLFNDNQLIVAEVLQSAEVMKTSVAHLEPHMDQLETSTKGKVILATVKGDVHDIGKNLVEIILSNNGYQIVNLGIKVPPEQLIESCRIEKPDIIGLSGLLVKSAQQMVITAQDLQAVGVDVPLLVGGAALSRKFTDTRIASVYEGPVLYAKDAMHGLELANKLVNEEGKISLLEDLEQRQIKVQERNQTAEEIAKPRTPLKRSPIDRKAPLFTPPDYETHILREYPLPHLRPYVNRQMLLGKHLGIRGNVEQLLAQGDAKAIELNQQLELLWQKIEQEKYLSPSGMYRFFPAQADGDSIIIYDPDDHKRIIERFTFPRQQVEPYLCLADFLRPTSSGEMDTVGFLAVTAGHGVRERAEQWKDEGAYLDSHMIQALALELAEAFAERLHQVMRDVWGFPDPVEMTMKERFGARYQGIRVSFGYPACPDLADQEKLFGLIQPERIGIHLTEGFMMEPEASVSAMVFAHPQARYFSAV</sequence>
<evidence type="ECO:0000259" key="27">
    <source>
        <dbReference type="PROSITE" id="PS50974"/>
    </source>
</evidence>
<evidence type="ECO:0000313" key="31">
    <source>
        <dbReference type="Proteomes" id="UP000184476"/>
    </source>
</evidence>
<evidence type="ECO:0000256" key="2">
    <source>
        <dbReference type="ARBA" id="ARBA00001947"/>
    </source>
</evidence>
<dbReference type="InterPro" id="IPR004223">
    <property type="entry name" value="VitB12-dep_Met_synth_activ_dom"/>
</dbReference>
<comment type="cofactor">
    <cofactor evidence="2 21 24">
        <name>Zn(2+)</name>
        <dbReference type="ChEBI" id="CHEBI:29105"/>
    </cofactor>
</comment>
<feature type="domain" description="Hcy-binding" evidence="25">
    <location>
        <begin position="3"/>
        <end position="305"/>
    </location>
</feature>
<keyword evidence="16 21" id="KW-0486">Methionine biosynthesis</keyword>
<dbReference type="FunFam" id="3.20.20.330:FF:000001">
    <property type="entry name" value="Methionine synthase"/>
    <property type="match status" value="1"/>
</dbReference>